<accession>A0A9W8KXV5</accession>
<evidence type="ECO:0000313" key="3">
    <source>
        <dbReference type="Proteomes" id="UP001151518"/>
    </source>
</evidence>
<dbReference type="Gene3D" id="3.30.559.10">
    <property type="entry name" value="Chloramphenicol acetyltransferase-like domain"/>
    <property type="match status" value="2"/>
</dbReference>
<protein>
    <recommendedName>
        <fullName evidence="4">Transferase</fullName>
    </recommendedName>
</protein>
<dbReference type="Pfam" id="PF02458">
    <property type="entry name" value="Transferase"/>
    <property type="match status" value="2"/>
</dbReference>
<evidence type="ECO:0000256" key="1">
    <source>
        <dbReference type="ARBA" id="ARBA00022679"/>
    </source>
</evidence>
<evidence type="ECO:0008006" key="4">
    <source>
        <dbReference type="Google" id="ProtNLM"/>
    </source>
</evidence>
<sequence>MDEFVRNVKSQVIPLSTLDMASSFVNIQFYYYYKNNKPASSSQCKKGSSNSTFMPSDLLYASFYKALLEFPILAGHLVQKEDCSGTVVVDKHNLNLPEFGISYSSVDFADLEATRFSWSALPDGVASVGAFPTANSNGVIKLLNVHIVRLKSNSGLVMFVSMPHYVVDGIGYSAFVCRWAELSKQMHQCVPASKPAEKFVFDRRYIEQSLPASGKELDSATYCTYTAGGYLSSWVSWLSPQSRGKIYENFSSLVGLAGHVFHISQTRLEMIRQQSVASSDYNANDDNKSNQKATQRLSDNDIITALVSMVVAQGVKSNIESTTGKGAFRKTVDWFVSWLSGKQVRFSTMFVVDPRPRLEHRSQDRLQRPSTCYTGNIVLIRTVNNPLELVHAELDSSALGDVAHSIRAAVNNCDAYFAKQVVDTINKRPSEFAGGAVSGCTNMQRVVVTNQSRFPLYDADFGSGTPMWISPLETFYDKFASILPQNPHSSKKGYDIFISADKRIMAGILCNKTWHELVDMVY</sequence>
<comment type="caution">
    <text evidence="2">The sequence shown here is derived from an EMBL/GenBank/DDBJ whole genome shotgun (WGS) entry which is preliminary data.</text>
</comment>
<dbReference type="EMBL" id="JANBTW010000042">
    <property type="protein sequence ID" value="KAJ2676172.1"/>
    <property type="molecule type" value="Genomic_DNA"/>
</dbReference>
<reference evidence="2" key="1">
    <citation type="submission" date="2022-07" db="EMBL/GenBank/DDBJ databases">
        <title>Phylogenomic reconstructions and comparative analyses of Kickxellomycotina fungi.</title>
        <authorList>
            <person name="Reynolds N.K."/>
            <person name="Stajich J.E."/>
            <person name="Barry K."/>
            <person name="Grigoriev I.V."/>
            <person name="Crous P."/>
            <person name="Smith M.E."/>
        </authorList>
    </citation>
    <scope>NUCLEOTIDE SEQUENCE</scope>
    <source>
        <strain evidence="2">NRRL 3115</strain>
    </source>
</reference>
<proteinExistence type="predicted"/>
<dbReference type="InterPro" id="IPR023213">
    <property type="entry name" value="CAT-like_dom_sf"/>
</dbReference>
<name>A0A9W8KXV5_9FUNG</name>
<organism evidence="2 3">
    <name type="scientific">Coemansia spiralis</name>
    <dbReference type="NCBI Taxonomy" id="417178"/>
    <lineage>
        <taxon>Eukaryota</taxon>
        <taxon>Fungi</taxon>
        <taxon>Fungi incertae sedis</taxon>
        <taxon>Zoopagomycota</taxon>
        <taxon>Kickxellomycotina</taxon>
        <taxon>Kickxellomycetes</taxon>
        <taxon>Kickxellales</taxon>
        <taxon>Kickxellaceae</taxon>
        <taxon>Coemansia</taxon>
    </lineage>
</organism>
<evidence type="ECO:0000313" key="2">
    <source>
        <dbReference type="EMBL" id="KAJ2676172.1"/>
    </source>
</evidence>
<dbReference type="OrthoDB" id="1862401at2759"/>
<dbReference type="InterPro" id="IPR050317">
    <property type="entry name" value="Plant_Fungal_Acyltransferase"/>
</dbReference>
<keyword evidence="1" id="KW-0808">Transferase</keyword>
<dbReference type="PANTHER" id="PTHR31642">
    <property type="entry name" value="TRICHOTHECENE 3-O-ACETYLTRANSFERASE"/>
    <property type="match status" value="1"/>
</dbReference>
<dbReference type="AlphaFoldDB" id="A0A9W8KXV5"/>
<dbReference type="PANTHER" id="PTHR31642:SF310">
    <property type="entry name" value="FATTY ALCOHOL:CAFFEOYL-COA ACYLTRANSFERASE"/>
    <property type="match status" value="1"/>
</dbReference>
<dbReference type="Proteomes" id="UP001151518">
    <property type="component" value="Unassembled WGS sequence"/>
</dbReference>
<dbReference type="GO" id="GO:0016747">
    <property type="term" value="F:acyltransferase activity, transferring groups other than amino-acyl groups"/>
    <property type="evidence" value="ECO:0007669"/>
    <property type="project" value="TreeGrafter"/>
</dbReference>
<gene>
    <name evidence="2" type="ORF">GGI25_003678</name>
</gene>
<dbReference type="GO" id="GO:0044550">
    <property type="term" value="P:secondary metabolite biosynthetic process"/>
    <property type="evidence" value="ECO:0007669"/>
    <property type="project" value="TreeGrafter"/>
</dbReference>